<feature type="compositionally biased region" description="Low complexity" evidence="1">
    <location>
        <begin position="204"/>
        <end position="215"/>
    </location>
</feature>
<evidence type="ECO:0000256" key="1">
    <source>
        <dbReference type="SAM" id="MobiDB-lite"/>
    </source>
</evidence>
<evidence type="ECO:0000313" key="3">
    <source>
        <dbReference type="Proteomes" id="UP001374535"/>
    </source>
</evidence>
<protein>
    <submittedName>
        <fullName evidence="2">Uncharacterized protein</fullName>
    </submittedName>
</protein>
<dbReference type="EMBL" id="CP144692">
    <property type="protein sequence ID" value="WVY95975.1"/>
    <property type="molecule type" value="Genomic_DNA"/>
</dbReference>
<name>A0AAQ3MRT0_VIGMU</name>
<feature type="compositionally biased region" description="Basic and acidic residues" evidence="1">
    <location>
        <begin position="236"/>
        <end position="253"/>
    </location>
</feature>
<accession>A0AAQ3MRT0</accession>
<evidence type="ECO:0000313" key="2">
    <source>
        <dbReference type="EMBL" id="WVY95975.1"/>
    </source>
</evidence>
<gene>
    <name evidence="2" type="ORF">V8G54_028126</name>
</gene>
<proteinExistence type="predicted"/>
<feature type="compositionally biased region" description="Polar residues" evidence="1">
    <location>
        <begin position="216"/>
        <end position="230"/>
    </location>
</feature>
<feature type="region of interest" description="Disordered" evidence="1">
    <location>
        <begin position="195"/>
        <end position="275"/>
    </location>
</feature>
<keyword evidence="3" id="KW-1185">Reference proteome</keyword>
<dbReference type="Proteomes" id="UP001374535">
    <property type="component" value="Chromosome 9"/>
</dbReference>
<sequence>MFCNLGQLLPKPSIIEVRSVLSFSWQENSKEISLNWGQLNTILDRECKSDSQSVERLDEQRTKPPRLEHPSILRLLRLFLSATNRPSSSPLIRMVAAPNVEISILSRLGHEKATQASIVESKSLSILRESLTIPGHFCNIEATNPTVTLTGTPSFNSSAALHIFFAVSLHPRHTFAADSNPAGGNLLITSHRRFAGRPHDSASRSRSGSVSENKSASILSSCSDGSNPEPLSSRSSNDRARRRLEEGCRRPDVAEEGMDTTERDESGGAGVMEADTGVLMVQL</sequence>
<reference evidence="2 3" key="1">
    <citation type="journal article" date="2023" name="Life. Sci Alliance">
        <title>Evolutionary insights into 3D genome organization and epigenetic landscape of Vigna mungo.</title>
        <authorList>
            <person name="Junaid A."/>
            <person name="Singh B."/>
            <person name="Bhatia S."/>
        </authorList>
    </citation>
    <scope>NUCLEOTIDE SEQUENCE [LARGE SCALE GENOMIC DNA]</scope>
    <source>
        <strain evidence="2">Urdbean</strain>
    </source>
</reference>
<organism evidence="2 3">
    <name type="scientific">Vigna mungo</name>
    <name type="common">Black gram</name>
    <name type="synonym">Phaseolus mungo</name>
    <dbReference type="NCBI Taxonomy" id="3915"/>
    <lineage>
        <taxon>Eukaryota</taxon>
        <taxon>Viridiplantae</taxon>
        <taxon>Streptophyta</taxon>
        <taxon>Embryophyta</taxon>
        <taxon>Tracheophyta</taxon>
        <taxon>Spermatophyta</taxon>
        <taxon>Magnoliopsida</taxon>
        <taxon>eudicotyledons</taxon>
        <taxon>Gunneridae</taxon>
        <taxon>Pentapetalae</taxon>
        <taxon>rosids</taxon>
        <taxon>fabids</taxon>
        <taxon>Fabales</taxon>
        <taxon>Fabaceae</taxon>
        <taxon>Papilionoideae</taxon>
        <taxon>50 kb inversion clade</taxon>
        <taxon>NPAAA clade</taxon>
        <taxon>indigoferoid/millettioid clade</taxon>
        <taxon>Phaseoleae</taxon>
        <taxon>Vigna</taxon>
    </lineage>
</organism>
<dbReference type="AlphaFoldDB" id="A0AAQ3MRT0"/>